<keyword evidence="3 10" id="KW-0132">Cell division</keyword>
<name>A0ABV1RLV6_9ALTE</name>
<dbReference type="PANTHER" id="PTHR30480">
    <property type="entry name" value="BETA-HEXOSAMINIDASE-RELATED"/>
    <property type="match status" value="1"/>
</dbReference>
<feature type="binding site" evidence="10">
    <location>
        <position position="132"/>
    </location>
    <ligand>
        <name>substrate</name>
    </ligand>
</feature>
<organism evidence="12 13">
    <name type="scientific">Catenovulum sediminis</name>
    <dbReference type="NCBI Taxonomy" id="1740262"/>
    <lineage>
        <taxon>Bacteria</taxon>
        <taxon>Pseudomonadati</taxon>
        <taxon>Pseudomonadota</taxon>
        <taxon>Gammaproteobacteria</taxon>
        <taxon>Alteromonadales</taxon>
        <taxon>Alteromonadaceae</taxon>
        <taxon>Catenovulum</taxon>
    </lineage>
</organism>
<evidence type="ECO:0000259" key="11">
    <source>
        <dbReference type="Pfam" id="PF00933"/>
    </source>
</evidence>
<evidence type="ECO:0000256" key="10">
    <source>
        <dbReference type="HAMAP-Rule" id="MF_00364"/>
    </source>
</evidence>
<comment type="pathway">
    <text evidence="10">Cell wall biogenesis; peptidoglycan recycling.</text>
</comment>
<evidence type="ECO:0000256" key="5">
    <source>
        <dbReference type="ARBA" id="ARBA00022960"/>
    </source>
</evidence>
<keyword evidence="13" id="KW-1185">Reference proteome</keyword>
<dbReference type="InterPro" id="IPR036962">
    <property type="entry name" value="Glyco_hydro_3_N_sf"/>
</dbReference>
<evidence type="ECO:0000256" key="4">
    <source>
        <dbReference type="ARBA" id="ARBA00022801"/>
    </source>
</evidence>
<dbReference type="PROSITE" id="PS00775">
    <property type="entry name" value="GLYCOSYL_HYDROL_F3"/>
    <property type="match status" value="1"/>
</dbReference>
<feature type="domain" description="Glycoside hydrolase family 3 N-terminal" evidence="11">
    <location>
        <begin position="12"/>
        <end position="288"/>
    </location>
</feature>
<dbReference type="RefSeq" id="WP_350402968.1">
    <property type="nucleotide sequence ID" value="NZ_JBELOE010000280.1"/>
</dbReference>
<keyword evidence="5 10" id="KW-0133">Cell shape</keyword>
<dbReference type="Proteomes" id="UP001467690">
    <property type="component" value="Unassembled WGS sequence"/>
</dbReference>
<keyword evidence="4 10" id="KW-0378">Hydrolase</keyword>
<dbReference type="HAMAP" id="MF_00364">
    <property type="entry name" value="NagZ"/>
    <property type="match status" value="1"/>
</dbReference>
<dbReference type="Gene3D" id="3.20.20.300">
    <property type="entry name" value="Glycoside hydrolase, family 3, N-terminal domain"/>
    <property type="match status" value="1"/>
</dbReference>
<comment type="similarity">
    <text evidence="10">Belongs to the glycosyl hydrolase 3 family. NagZ subfamily.</text>
</comment>
<feature type="binding site" evidence="10">
    <location>
        <position position="61"/>
    </location>
    <ligand>
        <name>substrate</name>
    </ligand>
</feature>
<feature type="active site" description="Nucleophile" evidence="10">
    <location>
        <position position="247"/>
    </location>
</feature>
<keyword evidence="9 10" id="KW-0961">Cell wall biogenesis/degradation</keyword>
<reference evidence="12 13" key="1">
    <citation type="submission" date="2024-06" db="EMBL/GenBank/DDBJ databases">
        <authorList>
            <person name="Chen R.Y."/>
        </authorList>
    </citation>
    <scope>NUCLEOTIDE SEQUENCE [LARGE SCALE GENOMIC DNA]</scope>
    <source>
        <strain evidence="12 13">D2</strain>
    </source>
</reference>
<dbReference type="InterPro" id="IPR050226">
    <property type="entry name" value="NagZ_Beta-hexosaminidase"/>
</dbReference>
<feature type="binding site" evidence="10">
    <location>
        <begin position="162"/>
        <end position="163"/>
    </location>
    <ligand>
        <name>substrate</name>
    </ligand>
</feature>
<evidence type="ECO:0000256" key="9">
    <source>
        <dbReference type="ARBA" id="ARBA00023316"/>
    </source>
</evidence>
<evidence type="ECO:0000256" key="3">
    <source>
        <dbReference type="ARBA" id="ARBA00022618"/>
    </source>
</evidence>
<dbReference type="InterPro" id="IPR019800">
    <property type="entry name" value="Glyco_hydro_3_AS"/>
</dbReference>
<comment type="function">
    <text evidence="10">Plays a role in peptidoglycan recycling by cleaving the terminal beta-1,4-linked N-acetylglucosamine (GlcNAc) from peptide-linked peptidoglycan fragments, giving rise to free GlcNAc, anhydro-N-acetylmuramic acid and anhydro-N-acetylmuramic acid-linked peptides.</text>
</comment>
<dbReference type="SUPFAM" id="SSF51445">
    <property type="entry name" value="(Trans)glycosidases"/>
    <property type="match status" value="1"/>
</dbReference>
<accession>A0ABV1RLV6</accession>
<feature type="binding site" evidence="10">
    <location>
        <position position="69"/>
    </location>
    <ligand>
        <name>substrate</name>
    </ligand>
</feature>
<dbReference type="InterPro" id="IPR001764">
    <property type="entry name" value="Glyco_hydro_3_N"/>
</dbReference>
<feature type="active site" description="Proton donor/acceptor" evidence="10">
    <location>
        <position position="175"/>
    </location>
</feature>
<dbReference type="PANTHER" id="PTHR30480:SF13">
    <property type="entry name" value="BETA-HEXOSAMINIDASE"/>
    <property type="match status" value="1"/>
</dbReference>
<protein>
    <recommendedName>
        <fullName evidence="10">Beta-hexosaminidase</fullName>
        <ecNumber evidence="10">3.2.1.52</ecNumber>
    </recommendedName>
    <alternativeName>
        <fullName evidence="10">Beta-N-acetylhexosaminidase</fullName>
    </alternativeName>
    <alternativeName>
        <fullName evidence="10">N-acetyl-beta-glucosaminidase</fullName>
    </alternativeName>
</protein>
<proteinExistence type="inferred from homology"/>
<dbReference type="NCBIfam" id="NF003740">
    <property type="entry name" value="PRK05337.1"/>
    <property type="match status" value="1"/>
</dbReference>
<keyword evidence="8 10" id="KW-0131">Cell cycle</keyword>
<dbReference type="EMBL" id="JBELOE010000280">
    <property type="protein sequence ID" value="MER2493933.1"/>
    <property type="molecule type" value="Genomic_DNA"/>
</dbReference>
<comment type="subcellular location">
    <subcellularLocation>
        <location evidence="10">Cytoplasm</location>
    </subcellularLocation>
</comment>
<keyword evidence="2 10" id="KW-0963">Cytoplasm</keyword>
<keyword evidence="6 10" id="KW-0573">Peptidoglycan synthesis</keyword>
<evidence type="ECO:0000256" key="7">
    <source>
        <dbReference type="ARBA" id="ARBA00023295"/>
    </source>
</evidence>
<dbReference type="GO" id="GO:0004563">
    <property type="term" value="F:beta-N-acetylhexosaminidase activity"/>
    <property type="evidence" value="ECO:0007669"/>
    <property type="project" value="UniProtKB-EC"/>
</dbReference>
<evidence type="ECO:0000256" key="1">
    <source>
        <dbReference type="ARBA" id="ARBA00001231"/>
    </source>
</evidence>
<evidence type="ECO:0000313" key="12">
    <source>
        <dbReference type="EMBL" id="MER2493933.1"/>
    </source>
</evidence>
<keyword evidence="7 10" id="KW-0326">Glycosidase</keyword>
<evidence type="ECO:0000256" key="2">
    <source>
        <dbReference type="ARBA" id="ARBA00022490"/>
    </source>
</evidence>
<sequence>MSLMIDLNGYELEPEEKDLLQHPFVSSVILFTRNYDNREQLCALVKSIKSCAKRPILIAVDQEGGRVQRFRQEFQPIPSMRKLAQYADSNDDVSVLESFGWLMASEVLSCGIDISFAPVLDLEGISDVIGERSFNSVPDKVVQHAGHFIKGMHKAGMAATGKHFPGHGSVQADTHHSAAIDNRTKAQIFNLDILPFEKLIQKKLLQGIMPAHVVYPDVDPNPAGFSPFWLKTILREKIGFDGVIFSDDLSMEGANVAGSYVSKASAAYAAGCDIALACNNRNGAIQILDNWTNFDTVEANNNKHLNLIAKKSIDYNDIITSTVWKTTSNLAQKIRNELETN</sequence>
<dbReference type="Pfam" id="PF00933">
    <property type="entry name" value="Glyco_hydro_3"/>
    <property type="match status" value="1"/>
</dbReference>
<evidence type="ECO:0000256" key="8">
    <source>
        <dbReference type="ARBA" id="ARBA00023306"/>
    </source>
</evidence>
<dbReference type="InterPro" id="IPR017853">
    <property type="entry name" value="GH"/>
</dbReference>
<comment type="caution">
    <text evidence="12">The sequence shown here is derived from an EMBL/GenBank/DDBJ whole genome shotgun (WGS) entry which is preliminary data.</text>
</comment>
<gene>
    <name evidence="10 12" type="primary">nagZ</name>
    <name evidence="12" type="ORF">ABS311_18830</name>
</gene>
<dbReference type="EC" id="3.2.1.52" evidence="10"/>
<dbReference type="InterPro" id="IPR022956">
    <property type="entry name" value="Beta_hexosaminidase_bac"/>
</dbReference>
<evidence type="ECO:0000313" key="13">
    <source>
        <dbReference type="Proteomes" id="UP001467690"/>
    </source>
</evidence>
<feature type="site" description="Important for catalytic activity" evidence="10">
    <location>
        <position position="173"/>
    </location>
</feature>
<comment type="catalytic activity">
    <reaction evidence="1 10">
        <text>Hydrolysis of terminal non-reducing N-acetyl-D-hexosamine residues in N-acetyl-beta-D-hexosaminides.</text>
        <dbReference type="EC" id="3.2.1.52"/>
    </reaction>
</comment>
<evidence type="ECO:0000256" key="6">
    <source>
        <dbReference type="ARBA" id="ARBA00022984"/>
    </source>
</evidence>